<evidence type="ECO:0000313" key="12">
    <source>
        <dbReference type="Proteomes" id="UP001209083"/>
    </source>
</evidence>
<comment type="subunit">
    <text evidence="8">Homodimer.</text>
</comment>
<dbReference type="PROSITE" id="PS00178">
    <property type="entry name" value="AA_TRNA_LIGASE_I"/>
    <property type="match status" value="1"/>
</dbReference>
<gene>
    <name evidence="8 11" type="primary">trpS</name>
    <name evidence="11" type="ORF">LWF01_12110</name>
</gene>
<dbReference type="InterPro" id="IPR002305">
    <property type="entry name" value="aa-tRNA-synth_Ic"/>
</dbReference>
<keyword evidence="4 8" id="KW-0067">ATP-binding</keyword>
<evidence type="ECO:0000256" key="3">
    <source>
        <dbReference type="ARBA" id="ARBA00022741"/>
    </source>
</evidence>
<dbReference type="PANTHER" id="PTHR43766">
    <property type="entry name" value="TRYPTOPHAN--TRNA LIGASE, MITOCHONDRIAL"/>
    <property type="match status" value="1"/>
</dbReference>
<dbReference type="EMBL" id="CP090958">
    <property type="protein sequence ID" value="WGW10856.1"/>
    <property type="molecule type" value="Genomic_DNA"/>
</dbReference>
<keyword evidence="6 8" id="KW-0030">Aminoacyl-tRNA synthetase</keyword>
<comment type="caution">
    <text evidence="8">Lacks conserved residue(s) required for the propagation of feature annotation.</text>
</comment>
<evidence type="ECO:0000256" key="7">
    <source>
        <dbReference type="ARBA" id="ARBA00049929"/>
    </source>
</evidence>
<dbReference type="PANTHER" id="PTHR43766:SF1">
    <property type="entry name" value="TRYPTOPHAN--TRNA LIGASE, MITOCHONDRIAL"/>
    <property type="match status" value="1"/>
</dbReference>
<reference evidence="11 12" key="1">
    <citation type="submission" date="2023-05" db="EMBL/GenBank/DDBJ databases">
        <title>Lithophilousrod everest ZFBP1038 complete genpme.</title>
        <authorList>
            <person name="Tian M."/>
        </authorList>
    </citation>
    <scope>NUCLEOTIDE SEQUENCE [LARGE SCALE GENOMIC DNA]</scope>
    <source>
        <strain evidence="11 12">ZFBP1038</strain>
    </source>
</reference>
<dbReference type="InterPro" id="IPR014729">
    <property type="entry name" value="Rossmann-like_a/b/a_fold"/>
</dbReference>
<dbReference type="InterPro" id="IPR050203">
    <property type="entry name" value="Trp-tRNA_synthetase"/>
</dbReference>
<keyword evidence="12" id="KW-1185">Reference proteome</keyword>
<dbReference type="Gene3D" id="1.10.240.10">
    <property type="entry name" value="Tyrosyl-Transfer RNA Synthetase"/>
    <property type="match status" value="1"/>
</dbReference>
<evidence type="ECO:0000256" key="8">
    <source>
        <dbReference type="HAMAP-Rule" id="MF_00140"/>
    </source>
</evidence>
<dbReference type="RefSeq" id="WP_349637639.1">
    <property type="nucleotide sequence ID" value="NZ_CP090958.1"/>
</dbReference>
<evidence type="ECO:0000256" key="1">
    <source>
        <dbReference type="ARBA" id="ARBA00005594"/>
    </source>
</evidence>
<dbReference type="SUPFAM" id="SSF52374">
    <property type="entry name" value="Nucleotidylyl transferase"/>
    <property type="match status" value="1"/>
</dbReference>
<feature type="binding site" evidence="8">
    <location>
        <begin position="20"/>
        <end position="22"/>
    </location>
    <ligand>
        <name>ATP</name>
        <dbReference type="ChEBI" id="CHEBI:30616"/>
    </ligand>
</feature>
<dbReference type="HAMAP" id="MF_00140_B">
    <property type="entry name" value="Trp_tRNA_synth_B"/>
    <property type="match status" value="1"/>
</dbReference>
<organism evidence="11 12">
    <name type="scientific">Saxibacter everestensis</name>
    <dbReference type="NCBI Taxonomy" id="2909229"/>
    <lineage>
        <taxon>Bacteria</taxon>
        <taxon>Bacillati</taxon>
        <taxon>Actinomycetota</taxon>
        <taxon>Actinomycetes</taxon>
        <taxon>Micrococcales</taxon>
        <taxon>Brevibacteriaceae</taxon>
        <taxon>Saxibacter</taxon>
    </lineage>
</organism>
<evidence type="ECO:0000256" key="10">
    <source>
        <dbReference type="SAM" id="MobiDB-lite"/>
    </source>
</evidence>
<proteinExistence type="inferred from homology"/>
<feature type="region of interest" description="Disordered" evidence="10">
    <location>
        <begin position="1"/>
        <end position="20"/>
    </location>
</feature>
<feature type="binding site" evidence="8">
    <location>
        <begin position="29"/>
        <end position="30"/>
    </location>
    <ligand>
        <name>ATP</name>
        <dbReference type="ChEBI" id="CHEBI:30616"/>
    </ligand>
</feature>
<dbReference type="PRINTS" id="PR01039">
    <property type="entry name" value="TRNASYNTHTRP"/>
</dbReference>
<feature type="compositionally biased region" description="Polar residues" evidence="10">
    <location>
        <begin position="1"/>
        <end position="10"/>
    </location>
</feature>
<dbReference type="Pfam" id="PF00579">
    <property type="entry name" value="tRNA-synt_1b"/>
    <property type="match status" value="1"/>
</dbReference>
<dbReference type="Proteomes" id="UP001209083">
    <property type="component" value="Chromosome"/>
</dbReference>
<keyword evidence="3 8" id="KW-0547">Nucleotide-binding</keyword>
<keyword evidence="5 8" id="KW-0648">Protein biosynthesis</keyword>
<name>A0ABY8QRI5_9MICO</name>
<feature type="short sequence motif" description="'KMSKS' region" evidence="8">
    <location>
        <begin position="204"/>
        <end position="208"/>
    </location>
</feature>
<evidence type="ECO:0000256" key="5">
    <source>
        <dbReference type="ARBA" id="ARBA00022917"/>
    </source>
</evidence>
<dbReference type="InterPro" id="IPR002306">
    <property type="entry name" value="Trp-tRNA-ligase"/>
</dbReference>
<evidence type="ECO:0000256" key="9">
    <source>
        <dbReference type="RuleBase" id="RU363036"/>
    </source>
</evidence>
<protein>
    <recommendedName>
        <fullName evidence="8">Tryptophan--tRNA ligase</fullName>
        <ecNumber evidence="8">6.1.1.2</ecNumber>
    </recommendedName>
    <alternativeName>
        <fullName evidence="8">Tryptophanyl-tRNA synthetase</fullName>
        <shortName evidence="8">TrpRS</shortName>
    </alternativeName>
</protein>
<comment type="catalytic activity">
    <reaction evidence="7 8">
        <text>tRNA(Trp) + L-tryptophan + ATP = L-tryptophyl-tRNA(Trp) + AMP + diphosphate + H(+)</text>
        <dbReference type="Rhea" id="RHEA:24080"/>
        <dbReference type="Rhea" id="RHEA-COMP:9671"/>
        <dbReference type="Rhea" id="RHEA-COMP:9705"/>
        <dbReference type="ChEBI" id="CHEBI:15378"/>
        <dbReference type="ChEBI" id="CHEBI:30616"/>
        <dbReference type="ChEBI" id="CHEBI:33019"/>
        <dbReference type="ChEBI" id="CHEBI:57912"/>
        <dbReference type="ChEBI" id="CHEBI:78442"/>
        <dbReference type="ChEBI" id="CHEBI:78535"/>
        <dbReference type="ChEBI" id="CHEBI:456215"/>
        <dbReference type="EC" id="6.1.1.2"/>
    </reaction>
</comment>
<comment type="similarity">
    <text evidence="1 8 9">Belongs to the class-I aminoacyl-tRNA synthetase family.</text>
</comment>
<comment type="function">
    <text evidence="8">Catalyzes the attachment of tryptophan to tRNA(Trp).</text>
</comment>
<comment type="subcellular location">
    <subcellularLocation>
        <location evidence="8">Cytoplasm</location>
    </subcellularLocation>
</comment>
<dbReference type="NCBIfam" id="TIGR00233">
    <property type="entry name" value="trpS"/>
    <property type="match status" value="1"/>
</dbReference>
<sequence>MPAPETSLTQEKPRSLSGMQPTADSLHLGNYLGALQQWVQLQDSHDALYFIADLHAITVDYDPAQLRSRTRRTAAQFLAAGVDPDRSILFVQSQIAAHPRLSWVLECLTGMGEAARMTQFKDKSAKQERVSVGLLTYPMLMAADILIYDADRVPVGEDQRQHLEISRDLAERFNSRFGKSLVVPEPHIIKQTAKVYDLQEPTAKMSKSASSPLGILNLLDSPKALSKKIKSAVTDTGTEVRFDRDTKPGISNLLTIYSALSGKSIGTLEDEYAGKQYGHLKVDLAEVVVEYFAPIRERTEEYLADPAQLDAILGDGAKRASAIADATVARVYDSVGFLPRVNG</sequence>
<dbReference type="EC" id="6.1.1.2" evidence="8"/>
<keyword evidence="8" id="KW-0963">Cytoplasm</keyword>
<dbReference type="GO" id="GO:0004830">
    <property type="term" value="F:tryptophan-tRNA ligase activity"/>
    <property type="evidence" value="ECO:0007669"/>
    <property type="project" value="UniProtKB-EC"/>
</dbReference>
<feature type="binding site" evidence="8">
    <location>
        <position position="195"/>
    </location>
    <ligand>
        <name>ATP</name>
        <dbReference type="ChEBI" id="CHEBI:30616"/>
    </ligand>
</feature>
<dbReference type="Gene3D" id="3.40.50.620">
    <property type="entry name" value="HUPs"/>
    <property type="match status" value="1"/>
</dbReference>
<feature type="binding site" evidence="8">
    <location>
        <position position="144"/>
    </location>
    <ligand>
        <name>L-tryptophan</name>
        <dbReference type="ChEBI" id="CHEBI:57912"/>
    </ligand>
</feature>
<dbReference type="InterPro" id="IPR001412">
    <property type="entry name" value="aa-tRNA-synth_I_CS"/>
</dbReference>
<dbReference type="InterPro" id="IPR024109">
    <property type="entry name" value="Trp-tRNA-ligase_bac-type"/>
</dbReference>
<feature type="binding site" evidence="8">
    <location>
        <begin position="204"/>
        <end position="208"/>
    </location>
    <ligand>
        <name>ATP</name>
        <dbReference type="ChEBI" id="CHEBI:30616"/>
    </ligand>
</feature>
<accession>A0ABY8QRI5</accession>
<evidence type="ECO:0000256" key="6">
    <source>
        <dbReference type="ARBA" id="ARBA00023146"/>
    </source>
</evidence>
<dbReference type="CDD" id="cd00806">
    <property type="entry name" value="TrpRS_core"/>
    <property type="match status" value="1"/>
</dbReference>
<evidence type="ECO:0000256" key="2">
    <source>
        <dbReference type="ARBA" id="ARBA00022598"/>
    </source>
</evidence>
<keyword evidence="2 8" id="KW-0436">Ligase</keyword>
<evidence type="ECO:0000313" key="11">
    <source>
        <dbReference type="EMBL" id="WGW10856.1"/>
    </source>
</evidence>
<feature type="binding site" evidence="8">
    <location>
        <begin position="156"/>
        <end position="158"/>
    </location>
    <ligand>
        <name>ATP</name>
        <dbReference type="ChEBI" id="CHEBI:30616"/>
    </ligand>
</feature>
<evidence type="ECO:0000256" key="4">
    <source>
        <dbReference type="ARBA" id="ARBA00022840"/>
    </source>
</evidence>